<keyword evidence="8" id="KW-1185">Reference proteome</keyword>
<sequence length="236" mass="26718">MPYLQMYKNFNTIPGPTYTCNRCGNEGHFVEVCPTNLDPAYDQAPDSNYQCKICLKRGVHYNSICPLNQDPYSINQRRKAMASNEQMEVRRASQSRFRGIEDANPRALFSYEPDGVVDQNRNGSQEMLNRDEVELREEKDGDVVEGVEENTPRKYSRFIEELAAVRLEMTELVHATRPRPTALDMWEDTMEKAIDGWLFATSDGPTTDTESAGCDGDEEETPCEVDQYVSTSASGS</sequence>
<name>A0A3D8T0C6_9HELO</name>
<dbReference type="GO" id="GO:0008270">
    <property type="term" value="F:zinc ion binding"/>
    <property type="evidence" value="ECO:0007669"/>
    <property type="project" value="UniProtKB-KW"/>
</dbReference>
<accession>A0A3D8T0C6</accession>
<dbReference type="Proteomes" id="UP000256328">
    <property type="component" value="Unassembled WGS sequence"/>
</dbReference>
<feature type="domain" description="CCHC-type" evidence="6">
    <location>
        <begin position="20"/>
        <end position="34"/>
    </location>
</feature>
<dbReference type="InterPro" id="IPR025829">
    <property type="entry name" value="Zn_knuckle_CX2CX3GHX4C"/>
</dbReference>
<keyword evidence="2 4" id="KW-0863">Zinc-finger</keyword>
<evidence type="ECO:0000259" key="6">
    <source>
        <dbReference type="PROSITE" id="PS50158"/>
    </source>
</evidence>
<feature type="region of interest" description="Disordered" evidence="5">
    <location>
        <begin position="201"/>
        <end position="236"/>
    </location>
</feature>
<dbReference type="EMBL" id="PDLN01000002">
    <property type="protein sequence ID" value="RDW91881.1"/>
    <property type="molecule type" value="Genomic_DNA"/>
</dbReference>
<dbReference type="PROSITE" id="PS50158">
    <property type="entry name" value="ZF_CCHC"/>
    <property type="match status" value="1"/>
</dbReference>
<evidence type="ECO:0000313" key="7">
    <source>
        <dbReference type="EMBL" id="RDW91881.1"/>
    </source>
</evidence>
<keyword evidence="1" id="KW-0479">Metal-binding</keyword>
<evidence type="ECO:0000313" key="8">
    <source>
        <dbReference type="Proteomes" id="UP000256328"/>
    </source>
</evidence>
<gene>
    <name evidence="7" type="ORF">BP5796_01275</name>
</gene>
<organism evidence="7 8">
    <name type="scientific">Coleophoma crateriformis</name>
    <dbReference type="NCBI Taxonomy" id="565419"/>
    <lineage>
        <taxon>Eukaryota</taxon>
        <taxon>Fungi</taxon>
        <taxon>Dikarya</taxon>
        <taxon>Ascomycota</taxon>
        <taxon>Pezizomycotina</taxon>
        <taxon>Leotiomycetes</taxon>
        <taxon>Helotiales</taxon>
        <taxon>Dermateaceae</taxon>
        <taxon>Coleophoma</taxon>
    </lineage>
</organism>
<dbReference type="GO" id="GO:0003676">
    <property type="term" value="F:nucleic acid binding"/>
    <property type="evidence" value="ECO:0007669"/>
    <property type="project" value="InterPro"/>
</dbReference>
<dbReference type="OrthoDB" id="444325at2759"/>
<keyword evidence="3" id="KW-0862">Zinc</keyword>
<evidence type="ECO:0000256" key="5">
    <source>
        <dbReference type="SAM" id="MobiDB-lite"/>
    </source>
</evidence>
<evidence type="ECO:0000256" key="1">
    <source>
        <dbReference type="ARBA" id="ARBA00022723"/>
    </source>
</evidence>
<dbReference type="Gene3D" id="4.10.60.10">
    <property type="entry name" value="Zinc finger, CCHC-type"/>
    <property type="match status" value="1"/>
</dbReference>
<protein>
    <recommendedName>
        <fullName evidence="6">CCHC-type domain-containing protein</fullName>
    </recommendedName>
</protein>
<dbReference type="InterPro" id="IPR001878">
    <property type="entry name" value="Znf_CCHC"/>
</dbReference>
<dbReference type="AlphaFoldDB" id="A0A3D8T0C6"/>
<proteinExistence type="predicted"/>
<comment type="caution">
    <text evidence="7">The sequence shown here is derived from an EMBL/GenBank/DDBJ whole genome shotgun (WGS) entry which is preliminary data.</text>
</comment>
<evidence type="ECO:0000256" key="3">
    <source>
        <dbReference type="ARBA" id="ARBA00022833"/>
    </source>
</evidence>
<evidence type="ECO:0000256" key="2">
    <source>
        <dbReference type="ARBA" id="ARBA00022771"/>
    </source>
</evidence>
<reference evidence="7 8" key="1">
    <citation type="journal article" date="2018" name="IMA Fungus">
        <title>IMA Genome-F 9: Draft genome sequence of Annulohypoxylon stygium, Aspergillus mulundensis, Berkeleyomyces basicola (syn. Thielaviopsis basicola), Ceratocystis smalleyi, two Cercospora beticola strains, Coleophoma cylindrospora, Fusarium fracticaudum, Phialophora cf. hyalina, and Morchella septimelata.</title>
        <authorList>
            <person name="Wingfield B.D."/>
            <person name="Bills G.F."/>
            <person name="Dong Y."/>
            <person name="Huang W."/>
            <person name="Nel W.J."/>
            <person name="Swalarsk-Parry B.S."/>
            <person name="Vaghefi N."/>
            <person name="Wilken P.M."/>
            <person name="An Z."/>
            <person name="de Beer Z.W."/>
            <person name="De Vos L."/>
            <person name="Chen L."/>
            <person name="Duong T.A."/>
            <person name="Gao Y."/>
            <person name="Hammerbacher A."/>
            <person name="Kikkert J.R."/>
            <person name="Li Y."/>
            <person name="Li H."/>
            <person name="Li K."/>
            <person name="Li Q."/>
            <person name="Liu X."/>
            <person name="Ma X."/>
            <person name="Naidoo K."/>
            <person name="Pethybridge S.J."/>
            <person name="Sun J."/>
            <person name="Steenkamp E.T."/>
            <person name="van der Nest M.A."/>
            <person name="van Wyk S."/>
            <person name="Wingfield M.J."/>
            <person name="Xiong C."/>
            <person name="Yue Q."/>
            <person name="Zhang X."/>
        </authorList>
    </citation>
    <scope>NUCLEOTIDE SEQUENCE [LARGE SCALE GENOMIC DNA]</scope>
    <source>
        <strain evidence="7 8">BP5796</strain>
    </source>
</reference>
<evidence type="ECO:0000256" key="4">
    <source>
        <dbReference type="PROSITE-ProRule" id="PRU00047"/>
    </source>
</evidence>
<dbReference type="Pfam" id="PF13696">
    <property type="entry name" value="zf-CCHC_2"/>
    <property type="match status" value="1"/>
</dbReference>